<dbReference type="EnsemblMetazoa" id="PPAI008771-RA">
    <property type="protein sequence ID" value="PPAI008771-PA"/>
    <property type="gene ID" value="PPAI008771"/>
</dbReference>
<dbReference type="InterPro" id="IPR017452">
    <property type="entry name" value="GPCR_Rhodpsn_7TM"/>
</dbReference>
<dbReference type="GO" id="GO:0005886">
    <property type="term" value="C:plasma membrane"/>
    <property type="evidence" value="ECO:0007669"/>
    <property type="project" value="UniProtKB-SubCell"/>
</dbReference>
<comment type="subcellular location">
    <subcellularLocation>
        <location evidence="1">Cell membrane</location>
        <topology evidence="1">Multi-pass membrane protein</topology>
    </subcellularLocation>
</comment>
<dbReference type="Gene3D" id="1.20.1070.10">
    <property type="entry name" value="Rhodopsin 7-helix transmembrane proteins"/>
    <property type="match status" value="1"/>
</dbReference>
<dbReference type="EMBL" id="AJVK01016038">
    <property type="status" value="NOT_ANNOTATED_CDS"/>
    <property type="molecule type" value="Genomic_DNA"/>
</dbReference>
<keyword evidence="7" id="KW-0675">Receptor</keyword>
<keyword evidence="5" id="KW-1133">Transmembrane helix</keyword>
<dbReference type="GO" id="GO:0042277">
    <property type="term" value="F:peptide binding"/>
    <property type="evidence" value="ECO:0007669"/>
    <property type="project" value="TreeGrafter"/>
</dbReference>
<evidence type="ECO:0000313" key="10">
    <source>
        <dbReference type="Proteomes" id="UP000092462"/>
    </source>
</evidence>
<dbReference type="PROSITE" id="PS50262">
    <property type="entry name" value="G_PROTEIN_RECEP_F1_2"/>
    <property type="match status" value="1"/>
</dbReference>
<name>A0A1B0GQ44_PHLPP</name>
<organism evidence="9 10">
    <name type="scientific">Phlebotomus papatasi</name>
    <name type="common">Sandfly</name>
    <dbReference type="NCBI Taxonomy" id="29031"/>
    <lineage>
        <taxon>Eukaryota</taxon>
        <taxon>Metazoa</taxon>
        <taxon>Ecdysozoa</taxon>
        <taxon>Arthropoda</taxon>
        <taxon>Hexapoda</taxon>
        <taxon>Insecta</taxon>
        <taxon>Pterygota</taxon>
        <taxon>Neoptera</taxon>
        <taxon>Endopterygota</taxon>
        <taxon>Diptera</taxon>
        <taxon>Nematocera</taxon>
        <taxon>Psychodoidea</taxon>
        <taxon>Psychodidae</taxon>
        <taxon>Phlebotomus</taxon>
        <taxon>Phlebotomus</taxon>
    </lineage>
</organism>
<dbReference type="AlphaFoldDB" id="A0A1B0GQ44"/>
<proteinExistence type="inferred from homology"/>
<dbReference type="VEuPathDB" id="VectorBase:PPAPM1_010408"/>
<keyword evidence="10" id="KW-1185">Reference proteome</keyword>
<dbReference type="VEuPathDB" id="VectorBase:PPAI008771"/>
<dbReference type="Proteomes" id="UP000092462">
    <property type="component" value="Unassembled WGS sequence"/>
</dbReference>
<evidence type="ECO:0000256" key="1">
    <source>
        <dbReference type="ARBA" id="ARBA00004651"/>
    </source>
</evidence>
<keyword evidence="4" id="KW-0812">Transmembrane</keyword>
<evidence type="ECO:0000256" key="5">
    <source>
        <dbReference type="ARBA" id="ARBA00022989"/>
    </source>
</evidence>
<evidence type="ECO:0000256" key="6">
    <source>
        <dbReference type="ARBA" id="ARBA00023136"/>
    </source>
</evidence>
<feature type="domain" description="G-protein coupled receptors family 1 profile" evidence="8">
    <location>
        <begin position="1"/>
        <end position="162"/>
    </location>
</feature>
<keyword evidence="6" id="KW-0472">Membrane</keyword>
<keyword evidence="3" id="KW-1003">Cell membrane</keyword>
<dbReference type="GO" id="GO:0032870">
    <property type="term" value="P:cellular response to hormone stimulus"/>
    <property type="evidence" value="ECO:0007669"/>
    <property type="project" value="TreeGrafter"/>
</dbReference>
<accession>A0A1B0GQ44</accession>
<evidence type="ECO:0000256" key="4">
    <source>
        <dbReference type="ARBA" id="ARBA00022692"/>
    </source>
</evidence>
<dbReference type="SUPFAM" id="SSF81321">
    <property type="entry name" value="Family A G protein-coupled receptor-like"/>
    <property type="match status" value="1"/>
</dbReference>
<dbReference type="GO" id="GO:0004930">
    <property type="term" value="F:G protein-coupled receptor activity"/>
    <property type="evidence" value="ECO:0007669"/>
    <property type="project" value="InterPro"/>
</dbReference>
<protein>
    <recommendedName>
        <fullName evidence="8">G-protein coupled receptors family 1 profile domain-containing protein</fullName>
    </recommendedName>
</protein>
<dbReference type="PRINTS" id="PR00237">
    <property type="entry name" value="GPCRRHODOPSN"/>
</dbReference>
<dbReference type="PANTHER" id="PTHR24241">
    <property type="entry name" value="NEUROPEPTIDE RECEPTOR-RELATED G-PROTEIN COUPLED RECEPTOR"/>
    <property type="match status" value="1"/>
</dbReference>
<evidence type="ECO:0000256" key="2">
    <source>
        <dbReference type="ARBA" id="ARBA00010663"/>
    </source>
</evidence>
<evidence type="ECO:0000313" key="9">
    <source>
        <dbReference type="EnsemblMetazoa" id="PPAI008771-PA"/>
    </source>
</evidence>
<dbReference type="PANTHER" id="PTHR24241:SF59">
    <property type="entry name" value="ADIPOKINETIC HORMONE RECEPTOR, ISOFORM C"/>
    <property type="match status" value="1"/>
</dbReference>
<evidence type="ECO:0000256" key="3">
    <source>
        <dbReference type="ARBA" id="ARBA00022475"/>
    </source>
</evidence>
<evidence type="ECO:0000256" key="7">
    <source>
        <dbReference type="ARBA" id="ARBA00023170"/>
    </source>
</evidence>
<comment type="similarity">
    <text evidence="2">Belongs to the G-protein coupled receptor 1 family.</text>
</comment>
<dbReference type="InterPro" id="IPR000276">
    <property type="entry name" value="GPCR_Rhodpsn"/>
</dbReference>
<evidence type="ECO:0000259" key="8">
    <source>
        <dbReference type="PROSITE" id="PS50262"/>
    </source>
</evidence>
<sequence length="213" mass="24953">MFVVQCRGQERLFVFSVKKGPFTEEFHQCVTYDAYESGSWQEKVYSLTTLIIMFIIPLGILVATYLASFREIAQNEQLFTSAPNTVLNASLYKRQKLLHRAKMKSFRMSVIIILAFLICWTPYYVMMLIFLFFDPGEKLKETLLSVIFFYGMSNSLINPMIYGFFHILPRRRRLQRNIPKSEPTIPRESDKNSLRKFSISSLLKQQVNSQNTQ</sequence>
<dbReference type="Pfam" id="PF00001">
    <property type="entry name" value="7tm_1"/>
    <property type="match status" value="1"/>
</dbReference>
<reference evidence="9" key="1">
    <citation type="submission" date="2022-08" db="UniProtKB">
        <authorList>
            <consortium name="EnsemblMetazoa"/>
        </authorList>
    </citation>
    <scope>IDENTIFICATION</scope>
    <source>
        <strain evidence="9">Israel</strain>
    </source>
</reference>